<evidence type="ECO:0000313" key="2">
    <source>
        <dbReference type="Proteomes" id="UP000596049"/>
    </source>
</evidence>
<gene>
    <name evidence="1" type="ORF">FJQ98_16060</name>
</gene>
<sequence>MKFNRGTYNRISEEASLLSMTASQLSLAFELDDKEHLKDKELLSGYEERQLVLIKDSIARIYATLELWEVEGHIDHAFEHKGEEK</sequence>
<keyword evidence="2" id="KW-1185">Reference proteome</keyword>
<evidence type="ECO:0000313" key="1">
    <source>
        <dbReference type="EMBL" id="QQP10760.1"/>
    </source>
</evidence>
<protein>
    <submittedName>
        <fullName evidence="1">Uncharacterized protein</fullName>
    </submittedName>
</protein>
<accession>A0ABX7ANH5</accession>
<dbReference type="EMBL" id="CP067341">
    <property type="protein sequence ID" value="QQP10760.1"/>
    <property type="molecule type" value="Genomic_DNA"/>
</dbReference>
<name>A0ABX7ANH5_9BACI</name>
<reference evidence="1 2" key="1">
    <citation type="submission" date="2020-01" db="EMBL/GenBank/DDBJ databases">
        <authorList>
            <person name="Liu G."/>
            <person name="Liu B."/>
        </authorList>
    </citation>
    <scope>NUCLEOTIDE SEQUENCE [LARGE SCALE GENOMIC DNA]</scope>
    <source>
        <strain evidence="1 2">FJAT-51161</strain>
    </source>
</reference>
<dbReference type="Proteomes" id="UP000596049">
    <property type="component" value="Chromosome"/>
</dbReference>
<dbReference type="RefSeq" id="WP_053595767.1">
    <property type="nucleotide sequence ID" value="NZ_CP067341.1"/>
</dbReference>
<proteinExistence type="predicted"/>
<organism evidence="1 2">
    <name type="scientific">Lysinibacillus agricola</name>
    <dbReference type="NCBI Taxonomy" id="2590012"/>
    <lineage>
        <taxon>Bacteria</taxon>
        <taxon>Bacillati</taxon>
        <taxon>Bacillota</taxon>
        <taxon>Bacilli</taxon>
        <taxon>Bacillales</taxon>
        <taxon>Bacillaceae</taxon>
        <taxon>Lysinibacillus</taxon>
    </lineage>
</organism>